<keyword evidence="7 8" id="KW-0472">Membrane</keyword>
<evidence type="ECO:0000256" key="8">
    <source>
        <dbReference type="SAM" id="Phobius"/>
    </source>
</evidence>
<evidence type="ECO:0000256" key="7">
    <source>
        <dbReference type="ARBA" id="ARBA00023136"/>
    </source>
</evidence>
<dbReference type="PANTHER" id="PTHR24221">
    <property type="entry name" value="ATP-BINDING CASSETTE SUB-FAMILY B"/>
    <property type="match status" value="1"/>
</dbReference>
<dbReference type="InterPro" id="IPR039421">
    <property type="entry name" value="Type_1_exporter"/>
</dbReference>
<dbReference type="Proteomes" id="UP001216510">
    <property type="component" value="Chromosome"/>
</dbReference>
<feature type="transmembrane region" description="Helical" evidence="8">
    <location>
        <begin position="210"/>
        <end position="228"/>
    </location>
</feature>
<evidence type="ECO:0000313" key="13">
    <source>
        <dbReference type="Proteomes" id="UP001216510"/>
    </source>
</evidence>
<dbReference type="PANTHER" id="PTHR24221:SF606">
    <property type="entry name" value="COLICIN V SECRETION-PROCESSING ATP-BINDING PROTEIN"/>
    <property type="match status" value="1"/>
</dbReference>
<reference evidence="12 13" key="1">
    <citation type="submission" date="2023-02" db="EMBL/GenBank/DDBJ databases">
        <title>Gemone sequence of Telluria chitinolytica ACM 3522T.</title>
        <authorList>
            <person name="Frediansyah A."/>
            <person name="Miess H."/>
            <person name="Gross H."/>
        </authorList>
    </citation>
    <scope>NUCLEOTIDE SEQUENCE [LARGE SCALE GENOMIC DNA]</scope>
    <source>
        <strain evidence="12 13">ACM 3522</strain>
    </source>
</reference>
<evidence type="ECO:0000256" key="6">
    <source>
        <dbReference type="ARBA" id="ARBA00022989"/>
    </source>
</evidence>
<evidence type="ECO:0000259" key="10">
    <source>
        <dbReference type="PROSITE" id="PS50929"/>
    </source>
</evidence>
<dbReference type="InterPro" id="IPR003439">
    <property type="entry name" value="ABC_transporter-like_ATP-bd"/>
</dbReference>
<feature type="transmembrane region" description="Helical" evidence="8">
    <location>
        <begin position="289"/>
        <end position="307"/>
    </location>
</feature>
<proteinExistence type="predicted"/>
<dbReference type="Pfam" id="PF03412">
    <property type="entry name" value="Peptidase_C39"/>
    <property type="match status" value="1"/>
</dbReference>
<dbReference type="SMART" id="SM00382">
    <property type="entry name" value="AAA"/>
    <property type="match status" value="1"/>
</dbReference>
<keyword evidence="2" id="KW-1003">Cell membrane</keyword>
<accession>A0ABY8B703</accession>
<dbReference type="SUPFAM" id="SSF90123">
    <property type="entry name" value="ABC transporter transmembrane region"/>
    <property type="match status" value="1"/>
</dbReference>
<evidence type="ECO:0000256" key="4">
    <source>
        <dbReference type="ARBA" id="ARBA00022741"/>
    </source>
</evidence>
<dbReference type="InterPro" id="IPR003593">
    <property type="entry name" value="AAA+_ATPase"/>
</dbReference>
<feature type="transmembrane region" description="Helical" evidence="8">
    <location>
        <begin position="411"/>
        <end position="436"/>
    </location>
</feature>
<evidence type="ECO:0000256" key="5">
    <source>
        <dbReference type="ARBA" id="ARBA00022840"/>
    </source>
</evidence>
<evidence type="ECO:0000313" key="12">
    <source>
        <dbReference type="EMBL" id="WEF30778.1"/>
    </source>
</evidence>
<dbReference type="Gene3D" id="3.90.70.10">
    <property type="entry name" value="Cysteine proteinases"/>
    <property type="match status" value="1"/>
</dbReference>
<dbReference type="PROSITE" id="PS50990">
    <property type="entry name" value="PEPTIDASE_C39"/>
    <property type="match status" value="1"/>
</dbReference>
<dbReference type="PROSITE" id="PS00211">
    <property type="entry name" value="ABC_TRANSPORTER_1"/>
    <property type="match status" value="1"/>
</dbReference>
<dbReference type="SUPFAM" id="SSF52540">
    <property type="entry name" value="P-loop containing nucleoside triphosphate hydrolases"/>
    <property type="match status" value="1"/>
</dbReference>
<name>A0ABY8B703_9BURK</name>
<feature type="domain" description="ABC transporter" evidence="9">
    <location>
        <begin position="492"/>
        <end position="714"/>
    </location>
</feature>
<dbReference type="Gene3D" id="3.40.50.300">
    <property type="entry name" value="P-loop containing nucleotide triphosphate hydrolases"/>
    <property type="match status" value="1"/>
</dbReference>
<keyword evidence="4" id="KW-0547">Nucleotide-binding</keyword>
<dbReference type="PROSITE" id="PS50893">
    <property type="entry name" value="ABC_TRANSPORTER_2"/>
    <property type="match status" value="1"/>
</dbReference>
<evidence type="ECO:0000256" key="3">
    <source>
        <dbReference type="ARBA" id="ARBA00022692"/>
    </source>
</evidence>
<evidence type="ECO:0000256" key="2">
    <source>
        <dbReference type="ARBA" id="ARBA00022475"/>
    </source>
</evidence>
<keyword evidence="5" id="KW-0067">ATP-binding</keyword>
<sequence length="716" mass="79094">MNQLAAALGALRFGVRRRLPIIHQSEISECGLACLAMVAQYHGAHFDMLELRRRFSVSLKGLPLAGMVRAANAIHLAARPVRLEMGGLTQLKLPCVLHWNFNHYVVLEKIRGRRLTIHDPALGIRTVTLEEASRCFTGFALELWPNEGFAPIKKTQRIPLSLILGKVVGWSTPVVTVLLLAVVLEITALLSPLFMQFVLDEVIPAHDQPLLLLLAVAFGLLYLTQNLISMMRSTVLLRMSTLFSVQVRSNLFHHLLQLPLSFFIKRSLGDVASRFASIDVIQRTVTTSFIEGVLDGLMALATLVLMLMYSPKLAVVSIAALAVYIAGRLLWYRPLHSATEEQIINAARQNSHFLESVRGVRAIKLFGRSERRHSGWLNLVVRQVNSDLRTQYLHLLYGGANSVIFSIENILIVYMGASAVLAGELSAGVLLTFMAYKSQFGSRVTALVNKYFDLKMLSLQMDRVSDFIVEKPEAAPVDDLNEEAQAPLEPSLELRGLAFRYGEHEKFIFTDVNLQVAAGEFVALAGPSGCGKSTLMQVMLGVYPPTRGTVLIGGVDATSIGRQQLRRMIGTVMQDDELFAGTIAENISFFDDDVDLDWVRECARMAAVEQEISSMSMGFHTFIGDMGSVLSGGQKQRILLARALYKRPSLLLLDEATSHLDVYKEKQVNEAISALNITRIIIAHRPDTLASADRVIPFASLMPAAERPATLRPVAA</sequence>
<feature type="domain" description="ABC transmembrane type-1" evidence="10">
    <location>
        <begin position="175"/>
        <end position="456"/>
    </location>
</feature>
<dbReference type="EMBL" id="CP119083">
    <property type="protein sequence ID" value="WEF30778.1"/>
    <property type="molecule type" value="Genomic_DNA"/>
</dbReference>
<organism evidence="12 13">
    <name type="scientific">Pseudoduganella chitinolytica</name>
    <dbReference type="NCBI Taxonomy" id="34070"/>
    <lineage>
        <taxon>Bacteria</taxon>
        <taxon>Pseudomonadati</taxon>
        <taxon>Pseudomonadota</taxon>
        <taxon>Betaproteobacteria</taxon>
        <taxon>Burkholderiales</taxon>
        <taxon>Oxalobacteraceae</taxon>
        <taxon>Telluria group</taxon>
        <taxon>Pseudoduganella</taxon>
    </lineage>
</organism>
<dbReference type="Pfam" id="PF00005">
    <property type="entry name" value="ABC_tran"/>
    <property type="match status" value="1"/>
</dbReference>
<dbReference type="Gene3D" id="1.20.1560.10">
    <property type="entry name" value="ABC transporter type 1, transmembrane domain"/>
    <property type="match status" value="1"/>
</dbReference>
<dbReference type="InterPro" id="IPR005074">
    <property type="entry name" value="Peptidase_C39"/>
</dbReference>
<protein>
    <submittedName>
        <fullName evidence="12">Peptidase domain-containing ABC transporter</fullName>
    </submittedName>
</protein>
<feature type="transmembrane region" description="Helical" evidence="8">
    <location>
        <begin position="313"/>
        <end position="331"/>
    </location>
</feature>
<feature type="domain" description="Peptidase C39" evidence="11">
    <location>
        <begin position="24"/>
        <end position="143"/>
    </location>
</feature>
<dbReference type="InterPro" id="IPR011527">
    <property type="entry name" value="ABC1_TM_dom"/>
</dbReference>
<evidence type="ECO:0000256" key="1">
    <source>
        <dbReference type="ARBA" id="ARBA00004651"/>
    </source>
</evidence>
<dbReference type="CDD" id="cd18567">
    <property type="entry name" value="ABC_6TM_CvaB_RaxB_like"/>
    <property type="match status" value="1"/>
</dbReference>
<dbReference type="CDD" id="cd02419">
    <property type="entry name" value="Peptidase_C39C"/>
    <property type="match status" value="1"/>
</dbReference>
<dbReference type="InterPro" id="IPR027417">
    <property type="entry name" value="P-loop_NTPase"/>
</dbReference>
<dbReference type="InterPro" id="IPR017871">
    <property type="entry name" value="ABC_transporter-like_CS"/>
</dbReference>
<comment type="subcellular location">
    <subcellularLocation>
        <location evidence="1">Cell membrane</location>
        <topology evidence="1">Multi-pass membrane protein</topology>
    </subcellularLocation>
</comment>
<keyword evidence="13" id="KW-1185">Reference proteome</keyword>
<dbReference type="RefSeq" id="WP_277413574.1">
    <property type="nucleotide sequence ID" value="NZ_CP119083.1"/>
</dbReference>
<dbReference type="Pfam" id="PF00664">
    <property type="entry name" value="ABC_membrane"/>
    <property type="match status" value="1"/>
</dbReference>
<evidence type="ECO:0000259" key="11">
    <source>
        <dbReference type="PROSITE" id="PS50990"/>
    </source>
</evidence>
<evidence type="ECO:0000259" key="9">
    <source>
        <dbReference type="PROSITE" id="PS50893"/>
    </source>
</evidence>
<keyword evidence="3 8" id="KW-0812">Transmembrane</keyword>
<keyword evidence="6 8" id="KW-1133">Transmembrane helix</keyword>
<dbReference type="InterPro" id="IPR036640">
    <property type="entry name" value="ABC1_TM_sf"/>
</dbReference>
<dbReference type="InterPro" id="IPR033838">
    <property type="entry name" value="CvaB_peptidase"/>
</dbReference>
<gene>
    <name evidence="12" type="ORF">PX653_14975</name>
</gene>
<dbReference type="PROSITE" id="PS50929">
    <property type="entry name" value="ABC_TM1F"/>
    <property type="match status" value="1"/>
</dbReference>
<feature type="transmembrane region" description="Helical" evidence="8">
    <location>
        <begin position="167"/>
        <end position="190"/>
    </location>
</feature>